<dbReference type="Pfam" id="PF03061">
    <property type="entry name" value="4HBT"/>
    <property type="match status" value="1"/>
</dbReference>
<evidence type="ECO:0000259" key="3">
    <source>
        <dbReference type="Pfam" id="PF03061"/>
    </source>
</evidence>
<keyword evidence="2 4" id="KW-0378">Hydrolase</keyword>
<keyword evidence="5" id="KW-1185">Reference proteome</keyword>
<sequence length="138" mass="14555">MTSNERGARPVHDENPLLDYLGIGLVRWGPGKSEFRIAVEARHLNRAGNLQGGVIATILDAACGYAGLWSDAESAPGNAVTTMLTVSYLAKANVGILTATGRVTKAGRKLYFASGELIDASGTLIAIASGTFMHQRPR</sequence>
<evidence type="ECO:0000256" key="2">
    <source>
        <dbReference type="ARBA" id="ARBA00022801"/>
    </source>
</evidence>
<evidence type="ECO:0000313" key="4">
    <source>
        <dbReference type="EMBL" id="MFD1951546.1"/>
    </source>
</evidence>
<dbReference type="InterPro" id="IPR006683">
    <property type="entry name" value="Thioestr_dom"/>
</dbReference>
<name>A0ABW4TZW6_9SPHN</name>
<evidence type="ECO:0000256" key="1">
    <source>
        <dbReference type="ARBA" id="ARBA00008324"/>
    </source>
</evidence>
<dbReference type="Proteomes" id="UP001597400">
    <property type="component" value="Unassembled WGS sequence"/>
</dbReference>
<organism evidence="4 5">
    <name type="scientific">Sphingomonas arantia</name>
    <dbReference type="NCBI Taxonomy" id="1460676"/>
    <lineage>
        <taxon>Bacteria</taxon>
        <taxon>Pseudomonadati</taxon>
        <taxon>Pseudomonadota</taxon>
        <taxon>Alphaproteobacteria</taxon>
        <taxon>Sphingomonadales</taxon>
        <taxon>Sphingomonadaceae</taxon>
        <taxon>Sphingomonas</taxon>
    </lineage>
</organism>
<dbReference type="PANTHER" id="PTHR21660:SF1">
    <property type="entry name" value="ACYL-COENZYME A THIOESTERASE 13"/>
    <property type="match status" value="1"/>
</dbReference>
<protein>
    <submittedName>
        <fullName evidence="4">PaaI family thioesterase</fullName>
        <ecNumber evidence="4">3.1.2.-</ecNumber>
    </submittedName>
</protein>
<dbReference type="InterPro" id="IPR003736">
    <property type="entry name" value="PAAI_dom"/>
</dbReference>
<comment type="caution">
    <text evidence="4">The sequence shown here is derived from an EMBL/GenBank/DDBJ whole genome shotgun (WGS) entry which is preliminary data.</text>
</comment>
<dbReference type="NCBIfam" id="TIGR00369">
    <property type="entry name" value="unchar_dom_1"/>
    <property type="match status" value="1"/>
</dbReference>
<dbReference type="Gene3D" id="3.10.129.10">
    <property type="entry name" value="Hotdog Thioesterase"/>
    <property type="match status" value="1"/>
</dbReference>
<dbReference type="SUPFAM" id="SSF54637">
    <property type="entry name" value="Thioesterase/thiol ester dehydrase-isomerase"/>
    <property type="match status" value="1"/>
</dbReference>
<feature type="domain" description="Thioesterase" evidence="3">
    <location>
        <begin position="48"/>
        <end position="125"/>
    </location>
</feature>
<dbReference type="InterPro" id="IPR029069">
    <property type="entry name" value="HotDog_dom_sf"/>
</dbReference>
<dbReference type="GO" id="GO:0016787">
    <property type="term" value="F:hydrolase activity"/>
    <property type="evidence" value="ECO:0007669"/>
    <property type="project" value="UniProtKB-KW"/>
</dbReference>
<evidence type="ECO:0000313" key="5">
    <source>
        <dbReference type="Proteomes" id="UP001597400"/>
    </source>
</evidence>
<dbReference type="CDD" id="cd03443">
    <property type="entry name" value="PaaI_thioesterase"/>
    <property type="match status" value="1"/>
</dbReference>
<reference evidence="5" key="1">
    <citation type="journal article" date="2019" name="Int. J. Syst. Evol. Microbiol.">
        <title>The Global Catalogue of Microorganisms (GCM) 10K type strain sequencing project: providing services to taxonomists for standard genome sequencing and annotation.</title>
        <authorList>
            <consortium name="The Broad Institute Genomics Platform"/>
            <consortium name="The Broad Institute Genome Sequencing Center for Infectious Disease"/>
            <person name="Wu L."/>
            <person name="Ma J."/>
        </authorList>
    </citation>
    <scope>NUCLEOTIDE SEQUENCE [LARGE SCALE GENOMIC DNA]</scope>
    <source>
        <strain evidence="5">CGMCC 1.12702</strain>
    </source>
</reference>
<comment type="similarity">
    <text evidence="1">Belongs to the thioesterase PaaI family.</text>
</comment>
<dbReference type="InterPro" id="IPR039298">
    <property type="entry name" value="ACOT13"/>
</dbReference>
<accession>A0ABW4TZW6</accession>
<dbReference type="EC" id="3.1.2.-" evidence="4"/>
<gene>
    <name evidence="4" type="ORF">ACFSGX_12300</name>
</gene>
<dbReference type="PANTHER" id="PTHR21660">
    <property type="entry name" value="THIOESTERASE SUPERFAMILY MEMBER-RELATED"/>
    <property type="match status" value="1"/>
</dbReference>
<dbReference type="EMBL" id="JBHUGS010000003">
    <property type="protein sequence ID" value="MFD1951546.1"/>
    <property type="molecule type" value="Genomic_DNA"/>
</dbReference>
<proteinExistence type="inferred from homology"/>